<dbReference type="AlphaFoldDB" id="A0A6D2ISD8"/>
<protein>
    <submittedName>
        <fullName evidence="2">Uncharacterized protein</fullName>
    </submittedName>
</protein>
<accession>A0A6D2ISD8</accession>
<feature type="region of interest" description="Disordered" evidence="1">
    <location>
        <begin position="1"/>
        <end position="92"/>
    </location>
</feature>
<organism evidence="2 3">
    <name type="scientific">Microthlaspi erraticum</name>
    <dbReference type="NCBI Taxonomy" id="1685480"/>
    <lineage>
        <taxon>Eukaryota</taxon>
        <taxon>Viridiplantae</taxon>
        <taxon>Streptophyta</taxon>
        <taxon>Embryophyta</taxon>
        <taxon>Tracheophyta</taxon>
        <taxon>Spermatophyta</taxon>
        <taxon>Magnoliopsida</taxon>
        <taxon>eudicotyledons</taxon>
        <taxon>Gunneridae</taxon>
        <taxon>Pentapetalae</taxon>
        <taxon>rosids</taxon>
        <taxon>malvids</taxon>
        <taxon>Brassicales</taxon>
        <taxon>Brassicaceae</taxon>
        <taxon>Coluteocarpeae</taxon>
        <taxon>Microthlaspi</taxon>
    </lineage>
</organism>
<gene>
    <name evidence="2" type="ORF">MERR_LOCUS18070</name>
</gene>
<evidence type="ECO:0000313" key="3">
    <source>
        <dbReference type="Proteomes" id="UP000467841"/>
    </source>
</evidence>
<dbReference type="EMBL" id="CACVBM020001098">
    <property type="protein sequence ID" value="CAA7030835.1"/>
    <property type="molecule type" value="Genomic_DNA"/>
</dbReference>
<proteinExistence type="predicted"/>
<keyword evidence="3" id="KW-1185">Reference proteome</keyword>
<name>A0A6D2ISD8_9BRAS</name>
<sequence length="92" mass="10620">MNTRSRGQDILFWTSDLQRAEQEKQSKQGRDRAEKQLRAEQQLENDVPELVSMADPPEVPEFPLRADQQHGGYPVHPPHPQLPRNHPTTSPF</sequence>
<evidence type="ECO:0000256" key="1">
    <source>
        <dbReference type="SAM" id="MobiDB-lite"/>
    </source>
</evidence>
<feature type="compositionally biased region" description="Basic and acidic residues" evidence="1">
    <location>
        <begin position="18"/>
        <end position="38"/>
    </location>
</feature>
<dbReference type="Proteomes" id="UP000467841">
    <property type="component" value="Unassembled WGS sequence"/>
</dbReference>
<evidence type="ECO:0000313" key="2">
    <source>
        <dbReference type="EMBL" id="CAA7030835.1"/>
    </source>
</evidence>
<comment type="caution">
    <text evidence="2">The sequence shown here is derived from an EMBL/GenBank/DDBJ whole genome shotgun (WGS) entry which is preliminary data.</text>
</comment>
<reference evidence="2" key="1">
    <citation type="submission" date="2020-01" db="EMBL/GenBank/DDBJ databases">
        <authorList>
            <person name="Mishra B."/>
        </authorList>
    </citation>
    <scope>NUCLEOTIDE SEQUENCE [LARGE SCALE GENOMIC DNA]</scope>
</reference>